<reference evidence="9" key="1">
    <citation type="journal article" date="2019" name="Int. J. Syst. Evol. Microbiol.">
        <title>The Global Catalogue of Microorganisms (GCM) 10K type strain sequencing project: providing services to taxonomists for standard genome sequencing and annotation.</title>
        <authorList>
            <consortium name="The Broad Institute Genomics Platform"/>
            <consortium name="The Broad Institute Genome Sequencing Center for Infectious Disease"/>
            <person name="Wu L."/>
            <person name="Ma J."/>
        </authorList>
    </citation>
    <scope>NUCLEOTIDE SEQUENCE [LARGE SCALE GENOMIC DNA]</scope>
    <source>
        <strain evidence="9">CCUG 51308</strain>
    </source>
</reference>
<evidence type="ECO:0000256" key="2">
    <source>
        <dbReference type="ARBA" id="ARBA00009820"/>
    </source>
</evidence>
<comment type="subcellular location">
    <subcellularLocation>
        <location evidence="1 5">Periplasm</location>
    </subcellularLocation>
</comment>
<dbReference type="InterPro" id="IPR011042">
    <property type="entry name" value="6-blade_b-propeller_TolB-like"/>
</dbReference>
<keyword evidence="5" id="KW-0132">Cell division</keyword>
<feature type="domain" description="TolB N-terminal" evidence="7">
    <location>
        <begin position="28"/>
        <end position="133"/>
    </location>
</feature>
<protein>
    <recommendedName>
        <fullName evidence="5">Tol-Pal system protein TolB</fullName>
    </recommendedName>
</protein>
<keyword evidence="5" id="KW-0131">Cell cycle</keyword>
<dbReference type="InterPro" id="IPR007195">
    <property type="entry name" value="TolB_N"/>
</dbReference>
<dbReference type="PANTHER" id="PTHR36842:SF1">
    <property type="entry name" value="PROTEIN TOLB"/>
    <property type="match status" value="1"/>
</dbReference>
<keyword evidence="9" id="KW-1185">Reference proteome</keyword>
<sequence length="454" mass="50014" precursor="true">MKTAVSFLAALLCSLLCLPAFAQDGNVVNITKGTFEPMPMAVPDFSGDTPEAATVGTDIAEVIRNDLAGSGLFRMISPDAFVEKNLDIAVLPTFADWKVISADALLVGKTIIDPSGTMATQFRLFDVFTGKQLYSQEYTVSSPDSWRRMAHIIADDVYEQLTPDGGYFDSRIVYIAESGPKTKRIRRLAIMDQDGANPQYLTDGRIEVQTPRFDPSSQTIIYTALVPDARNPILERRRVYLFDIETGRQEVIGDYGVTSFAARFSPDGSHIAMSLSEDGNSDVYVLDLARRQRTRLTNNLAIDTSPSYSPDGKEIVFTSDRGGSPQLYIMNADGSDRNCENGPRNKVCRITFGKGIYSTPVWSPRGDLIAFTKQTQGRFEIGVIKTDGSDERTLTSDFLAEGPTWSPNGRIIIFFKEARGGRPSLWSIDLSGRNLKRVPTPGDASDPAWSPILR</sequence>
<name>A0ABW2IL33_9PROT</name>
<dbReference type="InterPro" id="IPR014167">
    <property type="entry name" value="Tol-Pal_TolB"/>
</dbReference>
<feature type="chain" id="PRO_5044914258" description="Tol-Pal system protein TolB" evidence="5">
    <location>
        <begin position="23"/>
        <end position="454"/>
    </location>
</feature>
<dbReference type="Pfam" id="PF04052">
    <property type="entry name" value="TolB_N"/>
    <property type="match status" value="1"/>
</dbReference>
<evidence type="ECO:0000256" key="5">
    <source>
        <dbReference type="HAMAP-Rule" id="MF_00671"/>
    </source>
</evidence>
<evidence type="ECO:0000259" key="6">
    <source>
        <dbReference type="Pfam" id="PF00930"/>
    </source>
</evidence>
<evidence type="ECO:0000313" key="8">
    <source>
        <dbReference type="EMBL" id="MFC7291642.1"/>
    </source>
</evidence>
<comment type="function">
    <text evidence="5">Part of the Tol-Pal system, which plays a role in outer membrane invagination during cell division and is important for maintaining outer membrane integrity.</text>
</comment>
<comment type="caution">
    <text evidence="8">The sequence shown here is derived from an EMBL/GenBank/DDBJ whole genome shotgun (WGS) entry which is preliminary data.</text>
</comment>
<dbReference type="InterPro" id="IPR002469">
    <property type="entry name" value="Peptidase_S9B_N"/>
</dbReference>
<dbReference type="SUPFAM" id="SSF69304">
    <property type="entry name" value="Tricorn protease N-terminal domain"/>
    <property type="match status" value="1"/>
</dbReference>
<dbReference type="PANTHER" id="PTHR36842">
    <property type="entry name" value="PROTEIN TOLB HOMOLOG"/>
    <property type="match status" value="1"/>
</dbReference>
<feature type="domain" description="Dipeptidylpeptidase IV N-terminal" evidence="6">
    <location>
        <begin position="185"/>
        <end position="276"/>
    </location>
</feature>
<comment type="subunit">
    <text evidence="5">The Tol-Pal system is composed of five core proteins: the inner membrane proteins TolA, TolQ and TolR, the periplasmic protein TolB and the outer membrane protein Pal. They form a network linking the inner and outer membranes and the peptidoglycan layer.</text>
</comment>
<dbReference type="RefSeq" id="WP_382166879.1">
    <property type="nucleotide sequence ID" value="NZ_JBHTBR010000004.1"/>
</dbReference>
<comment type="similarity">
    <text evidence="2 5">Belongs to the TolB family.</text>
</comment>
<evidence type="ECO:0000259" key="7">
    <source>
        <dbReference type="Pfam" id="PF04052"/>
    </source>
</evidence>
<keyword evidence="3 5" id="KW-0732">Signal</keyword>
<dbReference type="Pfam" id="PF00930">
    <property type="entry name" value="DPPIV_N"/>
    <property type="match status" value="1"/>
</dbReference>
<dbReference type="NCBIfam" id="TIGR02800">
    <property type="entry name" value="propeller_TolB"/>
    <property type="match status" value="1"/>
</dbReference>
<dbReference type="EMBL" id="JBHTBR010000004">
    <property type="protein sequence ID" value="MFC7291642.1"/>
    <property type="molecule type" value="Genomic_DNA"/>
</dbReference>
<organism evidence="8 9">
    <name type="scientific">Hirschia litorea</name>
    <dbReference type="NCBI Taxonomy" id="1199156"/>
    <lineage>
        <taxon>Bacteria</taxon>
        <taxon>Pseudomonadati</taxon>
        <taxon>Pseudomonadota</taxon>
        <taxon>Alphaproteobacteria</taxon>
        <taxon>Hyphomonadales</taxon>
        <taxon>Hyphomonadaceae</taxon>
        <taxon>Hirschia</taxon>
    </lineage>
</organism>
<dbReference type="SUPFAM" id="SSF52964">
    <property type="entry name" value="TolB, N-terminal domain"/>
    <property type="match status" value="1"/>
</dbReference>
<evidence type="ECO:0000256" key="4">
    <source>
        <dbReference type="ARBA" id="ARBA00022764"/>
    </source>
</evidence>
<proteinExistence type="inferred from homology"/>
<dbReference type="Pfam" id="PF07676">
    <property type="entry name" value="PD40"/>
    <property type="match status" value="2"/>
</dbReference>
<dbReference type="HAMAP" id="MF_00671">
    <property type="entry name" value="TolB"/>
    <property type="match status" value="1"/>
</dbReference>
<dbReference type="Proteomes" id="UP001596492">
    <property type="component" value="Unassembled WGS sequence"/>
</dbReference>
<evidence type="ECO:0000256" key="3">
    <source>
        <dbReference type="ARBA" id="ARBA00022729"/>
    </source>
</evidence>
<keyword evidence="4 5" id="KW-0574">Periplasm</keyword>
<dbReference type="Gene3D" id="3.40.50.10070">
    <property type="entry name" value="TolB, N-terminal domain"/>
    <property type="match status" value="1"/>
</dbReference>
<dbReference type="Gene3D" id="2.120.10.30">
    <property type="entry name" value="TolB, C-terminal domain"/>
    <property type="match status" value="2"/>
</dbReference>
<evidence type="ECO:0000256" key="1">
    <source>
        <dbReference type="ARBA" id="ARBA00004418"/>
    </source>
</evidence>
<evidence type="ECO:0000313" key="9">
    <source>
        <dbReference type="Proteomes" id="UP001596492"/>
    </source>
</evidence>
<gene>
    <name evidence="5 8" type="primary">tolB</name>
    <name evidence="8" type="ORF">ACFQS8_08445</name>
</gene>
<accession>A0ABW2IL33</accession>
<dbReference type="InterPro" id="IPR011659">
    <property type="entry name" value="WD40"/>
</dbReference>
<feature type="signal peptide" evidence="5">
    <location>
        <begin position="1"/>
        <end position="22"/>
    </location>
</feature>